<keyword evidence="4 8" id="KW-0812">Transmembrane</keyword>
<gene>
    <name evidence="9" type="ORF">HD593_004982</name>
</gene>
<dbReference type="EMBL" id="JACHMI010000001">
    <property type="protein sequence ID" value="MBB6550187.1"/>
    <property type="molecule type" value="Genomic_DNA"/>
</dbReference>
<keyword evidence="6 8" id="KW-0472">Membrane</keyword>
<evidence type="ECO:0000256" key="4">
    <source>
        <dbReference type="ARBA" id="ARBA00022692"/>
    </source>
</evidence>
<evidence type="ECO:0000313" key="9">
    <source>
        <dbReference type="EMBL" id="MBB6550187.1"/>
    </source>
</evidence>
<evidence type="ECO:0000256" key="6">
    <source>
        <dbReference type="ARBA" id="ARBA00023136"/>
    </source>
</evidence>
<organism evidence="9 10">
    <name type="scientific">Nonomuraea rubra</name>
    <dbReference type="NCBI Taxonomy" id="46180"/>
    <lineage>
        <taxon>Bacteria</taxon>
        <taxon>Bacillati</taxon>
        <taxon>Actinomycetota</taxon>
        <taxon>Actinomycetes</taxon>
        <taxon>Streptosporangiales</taxon>
        <taxon>Streptosporangiaceae</taxon>
        <taxon>Nonomuraea</taxon>
    </lineage>
</organism>
<dbReference type="RefSeq" id="WP_221524935.1">
    <property type="nucleotide sequence ID" value="NZ_JACHMI010000001.1"/>
</dbReference>
<keyword evidence="5 8" id="KW-1133">Transmembrane helix</keyword>
<dbReference type="Proteomes" id="UP000565579">
    <property type="component" value="Unassembled WGS sequence"/>
</dbReference>
<evidence type="ECO:0000256" key="2">
    <source>
        <dbReference type="ARBA" id="ARBA00022475"/>
    </source>
</evidence>
<dbReference type="GO" id="GO:0016758">
    <property type="term" value="F:hexosyltransferase activity"/>
    <property type="evidence" value="ECO:0007669"/>
    <property type="project" value="InterPro"/>
</dbReference>
<feature type="transmembrane region" description="Helical" evidence="8">
    <location>
        <begin position="354"/>
        <end position="371"/>
    </location>
</feature>
<keyword evidence="10" id="KW-1185">Reference proteome</keyword>
<comment type="subcellular location">
    <subcellularLocation>
        <location evidence="1">Cell membrane</location>
        <topology evidence="1">Multi-pass membrane protein</topology>
    </subcellularLocation>
</comment>
<evidence type="ECO:0008006" key="11">
    <source>
        <dbReference type="Google" id="ProtNLM"/>
    </source>
</evidence>
<keyword evidence="3" id="KW-0808">Transferase</keyword>
<dbReference type="GO" id="GO:0005886">
    <property type="term" value="C:plasma membrane"/>
    <property type="evidence" value="ECO:0007669"/>
    <property type="project" value="UniProtKB-SubCell"/>
</dbReference>
<feature type="transmembrane region" description="Helical" evidence="8">
    <location>
        <begin position="61"/>
        <end position="79"/>
    </location>
</feature>
<proteinExistence type="inferred from homology"/>
<feature type="transmembrane region" description="Helical" evidence="8">
    <location>
        <begin position="181"/>
        <end position="200"/>
    </location>
</feature>
<dbReference type="Pfam" id="PF09594">
    <property type="entry name" value="GT87"/>
    <property type="match status" value="1"/>
</dbReference>
<evidence type="ECO:0000256" key="1">
    <source>
        <dbReference type="ARBA" id="ARBA00004651"/>
    </source>
</evidence>
<protein>
    <recommendedName>
        <fullName evidence="11">DUF2029 domain-containing protein</fullName>
    </recommendedName>
</protein>
<evidence type="ECO:0000256" key="8">
    <source>
        <dbReference type="SAM" id="Phobius"/>
    </source>
</evidence>
<evidence type="ECO:0000256" key="7">
    <source>
        <dbReference type="ARBA" id="ARBA00024033"/>
    </source>
</evidence>
<evidence type="ECO:0000313" key="10">
    <source>
        <dbReference type="Proteomes" id="UP000565579"/>
    </source>
</evidence>
<feature type="transmembrane region" description="Helical" evidence="8">
    <location>
        <begin position="431"/>
        <end position="453"/>
    </location>
</feature>
<name>A0A7X0TZY3_9ACTN</name>
<evidence type="ECO:0000256" key="3">
    <source>
        <dbReference type="ARBA" id="ARBA00022679"/>
    </source>
</evidence>
<feature type="transmembrane region" description="Helical" evidence="8">
    <location>
        <begin position="295"/>
        <end position="315"/>
    </location>
</feature>
<accession>A0A7X0TZY3</accession>
<evidence type="ECO:0000256" key="5">
    <source>
        <dbReference type="ARBA" id="ARBA00022989"/>
    </source>
</evidence>
<comment type="similarity">
    <text evidence="7">Belongs to the glycosyltransferase 87 family.</text>
</comment>
<keyword evidence="2" id="KW-1003">Cell membrane</keyword>
<feature type="transmembrane region" description="Helical" evidence="8">
    <location>
        <begin position="36"/>
        <end position="54"/>
    </location>
</feature>
<dbReference type="AlphaFoldDB" id="A0A7X0TZY3"/>
<comment type="caution">
    <text evidence="9">The sequence shown here is derived from an EMBL/GenBank/DDBJ whole genome shotgun (WGS) entry which is preliminary data.</text>
</comment>
<reference evidence="9 10" key="1">
    <citation type="submission" date="2020-08" db="EMBL/GenBank/DDBJ databases">
        <title>Sequencing the genomes of 1000 actinobacteria strains.</title>
        <authorList>
            <person name="Klenk H.-P."/>
        </authorList>
    </citation>
    <scope>NUCLEOTIDE SEQUENCE [LARGE SCALE GENOMIC DNA]</scope>
    <source>
        <strain evidence="9 10">DSM 43768</strain>
    </source>
</reference>
<feature type="transmembrane region" description="Helical" evidence="8">
    <location>
        <begin position="383"/>
        <end position="411"/>
    </location>
</feature>
<dbReference type="InterPro" id="IPR018584">
    <property type="entry name" value="GT87"/>
</dbReference>
<sequence>MTCRAAGTAVLLVALVGTLAWTAGQNAVPADRHGLFWPYALAWAFFGAATWAVRGLRARQAMCLLIAGGVAVTATGLLSPPVTSTDSYRYAWDGRVQAAGVSPYDHAPAEAVLAPLRDLWLFPRGAGCEGPDRYPITSGDSVASCTRINRPGVHTIYPPLAEAYFLLVHGLSPEGARHKPLQIGGALLALATSAVLLITLSRRPGTRDSAPAYAACYAWCPAVPLELVNNAHVDALAVLLAVIAMTTTNRHRALGGTLLGAATAVKLLPAITVPGALSGILATDGRSPARRMLDALAVLGPAALVVALAYLPYVLASRGSVLGYFSGYVTEEGYDDAGSRDRYALLRLVLPDSWAFPAALLILTIAIFHVLRRGDADRPWQGALAVTGVGFLVFTPGYSWYAVLVVALVALDGRWEWLGVPLASGAAYMGPGTGAGTIGYALAALAVATGLVARAVRPSTSSACNAPRQRRGAGARFWRGSFW</sequence>